<gene>
    <name evidence="3" type="ORF">BECKDK2373C_GA0170839_11578</name>
</gene>
<dbReference type="PANTHER" id="PTHR24023:SF1082">
    <property type="entry name" value="COLLAGEN TRIPLE HELIX REPEAT"/>
    <property type="match status" value="1"/>
</dbReference>
<feature type="domain" description="CTHRC1 C-terminal" evidence="2">
    <location>
        <begin position="309"/>
        <end position="405"/>
    </location>
</feature>
<organism evidence="3">
    <name type="scientific">Candidatus Kentrum sp. DK</name>
    <dbReference type="NCBI Taxonomy" id="2126562"/>
    <lineage>
        <taxon>Bacteria</taxon>
        <taxon>Pseudomonadati</taxon>
        <taxon>Pseudomonadota</taxon>
        <taxon>Gammaproteobacteria</taxon>
        <taxon>Candidatus Kentrum</taxon>
    </lineage>
</organism>
<sequence length="418" mass="42949">MEFCDGAVWRQVEGEAGATGPQGIQGEKGDKGDPGEQGPIGPVGPQGPQGEQGPKGDVGATGPQGIPGEEGETGETGSQGIQGPKGDKGDLGEQGPIGPEGPQGSQGEQGPKGDVGATGPQGIPGEKGDTGETGDSRWLASGNDIHYAAGNVGIGTDTPNADVSIQGNLSRALTGLLTVPAKSTDVSGVDTLFTQELQVGDSLQIGEEIFVIAEISNDTELSLHAPHPAGALDVMAYVDSNLLSVRAGAETEALVVDKSGNVGIGTATPGAALEVKGPFIRQVSVATRLGPHDDTDPVAGGSRIMSRTLTFTKLHDDTAIRILYSDNLRVMGSGYSAARWEIRIDGAAPPGGAIYQDQHSTEGDDHDPTTILGYATGVPAGSHEIQVWVNKIGTYSSNTFTGWSNARWTIEAQEVWMQ</sequence>
<dbReference type="InterPro" id="IPR008160">
    <property type="entry name" value="Collagen"/>
</dbReference>
<evidence type="ECO:0000259" key="2">
    <source>
        <dbReference type="Pfam" id="PF25815"/>
    </source>
</evidence>
<evidence type="ECO:0000256" key="1">
    <source>
        <dbReference type="SAM" id="MobiDB-lite"/>
    </source>
</evidence>
<dbReference type="GO" id="GO:0005615">
    <property type="term" value="C:extracellular space"/>
    <property type="evidence" value="ECO:0007669"/>
    <property type="project" value="TreeGrafter"/>
</dbReference>
<dbReference type="Pfam" id="PF25815">
    <property type="entry name" value="CTHRC1_C"/>
    <property type="match status" value="1"/>
</dbReference>
<dbReference type="InterPro" id="IPR057873">
    <property type="entry name" value="CTHRC1_C"/>
</dbReference>
<dbReference type="EMBL" id="CAADEY010000157">
    <property type="protein sequence ID" value="VFJ66970.1"/>
    <property type="molecule type" value="Genomic_DNA"/>
</dbReference>
<dbReference type="InterPro" id="IPR050149">
    <property type="entry name" value="Collagen_superfamily"/>
</dbReference>
<dbReference type="AlphaFoldDB" id="A0A450TIC2"/>
<feature type="region of interest" description="Disordered" evidence="1">
    <location>
        <begin position="1"/>
        <end position="139"/>
    </location>
</feature>
<dbReference type="Pfam" id="PF01391">
    <property type="entry name" value="Collagen"/>
    <property type="match status" value="2"/>
</dbReference>
<accession>A0A450TIC2</accession>
<keyword evidence="3" id="KW-0176">Collagen</keyword>
<feature type="compositionally biased region" description="Low complexity" evidence="1">
    <location>
        <begin position="93"/>
        <end position="109"/>
    </location>
</feature>
<evidence type="ECO:0000313" key="3">
    <source>
        <dbReference type="EMBL" id="VFJ66970.1"/>
    </source>
</evidence>
<proteinExistence type="predicted"/>
<dbReference type="GO" id="GO:0031012">
    <property type="term" value="C:extracellular matrix"/>
    <property type="evidence" value="ECO:0007669"/>
    <property type="project" value="TreeGrafter"/>
</dbReference>
<dbReference type="PANTHER" id="PTHR24023">
    <property type="entry name" value="COLLAGEN ALPHA"/>
    <property type="match status" value="1"/>
</dbReference>
<protein>
    <submittedName>
        <fullName evidence="3">Collagen triple helix repeat-containing protein</fullName>
    </submittedName>
</protein>
<name>A0A450TIC2_9GAMM</name>
<reference evidence="3" key="1">
    <citation type="submission" date="2019-02" db="EMBL/GenBank/DDBJ databases">
        <authorList>
            <person name="Gruber-Vodicka R. H."/>
            <person name="Seah K. B. B."/>
        </authorList>
    </citation>
    <scope>NUCLEOTIDE SEQUENCE</scope>
    <source>
        <strain evidence="3">BECK_DK161</strain>
    </source>
</reference>